<dbReference type="RefSeq" id="WP_305993008.1">
    <property type="nucleotide sequence ID" value="NZ_JAVAMP010000009.1"/>
</dbReference>
<evidence type="ECO:0000313" key="2">
    <source>
        <dbReference type="Proteomes" id="UP001231941"/>
    </source>
</evidence>
<protein>
    <submittedName>
        <fullName evidence="1">DUF2634 domain-containing protein</fullName>
    </submittedName>
</protein>
<name>A0ABT9J3Z6_9BACL</name>
<dbReference type="SUPFAM" id="SSF160719">
    <property type="entry name" value="gpW/gp25-like"/>
    <property type="match status" value="1"/>
</dbReference>
<dbReference type="Gene3D" id="3.10.450.40">
    <property type="match status" value="1"/>
</dbReference>
<dbReference type="InterPro" id="IPR020288">
    <property type="entry name" value="Sheath_initiator"/>
</dbReference>
<dbReference type="Proteomes" id="UP001231941">
    <property type="component" value="Unassembled WGS sequence"/>
</dbReference>
<sequence length="141" mass="15928">MALSPIAELITRETEADTMTTIKTVYPSKTYKFDFDTGEIKGNIDGMEAIKQFVRKALSTPRFRYLIYTNQYGSELEDLIGQNIPDELVDAEVPRLIEEAISYDDRILAVSNFSISRKGDALYATFEVDTVDGTIEQEVKV</sequence>
<accession>A0ABT9J3Z6</accession>
<proteinExistence type="predicted"/>
<keyword evidence="2" id="KW-1185">Reference proteome</keyword>
<gene>
    <name evidence="1" type="ORF">Q5Y73_16435</name>
</gene>
<evidence type="ECO:0000313" key="1">
    <source>
        <dbReference type="EMBL" id="MDP5275699.1"/>
    </source>
</evidence>
<dbReference type="EMBL" id="JAVAMP010000009">
    <property type="protein sequence ID" value="MDP5275699.1"/>
    <property type="molecule type" value="Genomic_DNA"/>
</dbReference>
<reference evidence="1 2" key="1">
    <citation type="submission" date="2023-08" db="EMBL/GenBank/DDBJ databases">
        <authorList>
            <person name="Park J.-S."/>
        </authorList>
    </citation>
    <scope>NUCLEOTIDE SEQUENCE [LARGE SCALE GENOMIC DNA]</scope>
    <source>
        <strain evidence="1 2">2205SS18-9</strain>
    </source>
</reference>
<dbReference type="Pfam" id="PF10934">
    <property type="entry name" value="Sheath_initiator"/>
    <property type="match status" value="1"/>
</dbReference>
<organism evidence="1 2">
    <name type="scientific">Chengkuizengella axinellae</name>
    <dbReference type="NCBI Taxonomy" id="3064388"/>
    <lineage>
        <taxon>Bacteria</taxon>
        <taxon>Bacillati</taxon>
        <taxon>Bacillota</taxon>
        <taxon>Bacilli</taxon>
        <taxon>Bacillales</taxon>
        <taxon>Paenibacillaceae</taxon>
        <taxon>Chengkuizengella</taxon>
    </lineage>
</organism>
<comment type="caution">
    <text evidence="1">The sequence shown here is derived from an EMBL/GenBank/DDBJ whole genome shotgun (WGS) entry which is preliminary data.</text>
</comment>